<organism evidence="1 2">
    <name type="scientific">Oidiodendron maius (strain Zn)</name>
    <dbReference type="NCBI Taxonomy" id="913774"/>
    <lineage>
        <taxon>Eukaryota</taxon>
        <taxon>Fungi</taxon>
        <taxon>Dikarya</taxon>
        <taxon>Ascomycota</taxon>
        <taxon>Pezizomycotina</taxon>
        <taxon>Leotiomycetes</taxon>
        <taxon>Leotiomycetes incertae sedis</taxon>
        <taxon>Myxotrichaceae</taxon>
        <taxon>Oidiodendron</taxon>
    </lineage>
</organism>
<evidence type="ECO:0000313" key="2">
    <source>
        <dbReference type="Proteomes" id="UP000054321"/>
    </source>
</evidence>
<dbReference type="AlphaFoldDB" id="A0A0C3H623"/>
<protein>
    <submittedName>
        <fullName evidence="1">Uncharacterized protein</fullName>
    </submittedName>
</protein>
<keyword evidence="2" id="KW-1185">Reference proteome</keyword>
<reference evidence="2" key="2">
    <citation type="submission" date="2015-01" db="EMBL/GenBank/DDBJ databases">
        <title>Evolutionary Origins and Diversification of the Mycorrhizal Mutualists.</title>
        <authorList>
            <consortium name="DOE Joint Genome Institute"/>
            <consortium name="Mycorrhizal Genomics Consortium"/>
            <person name="Kohler A."/>
            <person name="Kuo A."/>
            <person name="Nagy L.G."/>
            <person name="Floudas D."/>
            <person name="Copeland A."/>
            <person name="Barry K.W."/>
            <person name="Cichocki N."/>
            <person name="Veneault-Fourrey C."/>
            <person name="LaButti K."/>
            <person name="Lindquist E.A."/>
            <person name="Lipzen A."/>
            <person name="Lundell T."/>
            <person name="Morin E."/>
            <person name="Murat C."/>
            <person name="Riley R."/>
            <person name="Ohm R."/>
            <person name="Sun H."/>
            <person name="Tunlid A."/>
            <person name="Henrissat B."/>
            <person name="Grigoriev I.V."/>
            <person name="Hibbett D.S."/>
            <person name="Martin F."/>
        </authorList>
    </citation>
    <scope>NUCLEOTIDE SEQUENCE [LARGE SCALE GENOMIC DNA]</scope>
    <source>
        <strain evidence="2">Zn</strain>
    </source>
</reference>
<dbReference type="Proteomes" id="UP000054321">
    <property type="component" value="Unassembled WGS sequence"/>
</dbReference>
<dbReference type="EMBL" id="KN832881">
    <property type="protein sequence ID" value="KIM97916.1"/>
    <property type="molecule type" value="Genomic_DNA"/>
</dbReference>
<sequence>MESCLEASSCSTTSYRALRTRQLWRYETCLPRGRLPGRVRAYWQPSFCATPGLAYSEDEMQMFQQRAARSIDWLTAAHHDAEMLPTHIKLKTVVARSVSLPLSWINNSQMVFPRHDHGIETLRAWMKSRVGFQIPAASRRAAFLVGSTALTNILNIGIFSSRAL</sequence>
<dbReference type="InParanoid" id="A0A0C3H623"/>
<name>A0A0C3H623_OIDMZ</name>
<gene>
    <name evidence="1" type="ORF">OIDMADRAFT_57420</name>
</gene>
<accession>A0A0C3H623</accession>
<evidence type="ECO:0000313" key="1">
    <source>
        <dbReference type="EMBL" id="KIM97916.1"/>
    </source>
</evidence>
<proteinExistence type="predicted"/>
<dbReference type="HOGENOM" id="CLU_1619537_0_0_1"/>
<reference evidence="1 2" key="1">
    <citation type="submission" date="2014-04" db="EMBL/GenBank/DDBJ databases">
        <authorList>
            <consortium name="DOE Joint Genome Institute"/>
            <person name="Kuo A."/>
            <person name="Martino E."/>
            <person name="Perotto S."/>
            <person name="Kohler A."/>
            <person name="Nagy L.G."/>
            <person name="Floudas D."/>
            <person name="Copeland A."/>
            <person name="Barry K.W."/>
            <person name="Cichocki N."/>
            <person name="Veneault-Fourrey C."/>
            <person name="LaButti K."/>
            <person name="Lindquist E.A."/>
            <person name="Lipzen A."/>
            <person name="Lundell T."/>
            <person name="Morin E."/>
            <person name="Murat C."/>
            <person name="Sun H."/>
            <person name="Tunlid A."/>
            <person name="Henrissat B."/>
            <person name="Grigoriev I.V."/>
            <person name="Hibbett D.S."/>
            <person name="Martin F."/>
            <person name="Nordberg H.P."/>
            <person name="Cantor M.N."/>
            <person name="Hua S.X."/>
        </authorList>
    </citation>
    <scope>NUCLEOTIDE SEQUENCE [LARGE SCALE GENOMIC DNA]</scope>
    <source>
        <strain evidence="1 2">Zn</strain>
    </source>
</reference>